<evidence type="ECO:0000259" key="7">
    <source>
        <dbReference type="Pfam" id="PF17917"/>
    </source>
</evidence>
<evidence type="ECO:0000256" key="6">
    <source>
        <dbReference type="ARBA" id="ARBA00022918"/>
    </source>
</evidence>
<sequence length="135" mass="15632">MNYTVMEQELLAIVYAFEKFRAYLLGSKIIVYTDHVALQYLMEKKDAKSRLIRLEEAGRPKEDLEINDAFPNEHILALSSTLTSWYTGIANFLVSDLIPGGLEAYQKKKFLRECRLSYWEEFFLSGFAPTTSFGR</sequence>
<dbReference type="SUPFAM" id="SSF56672">
    <property type="entry name" value="DNA/RNA polymerases"/>
    <property type="match status" value="1"/>
</dbReference>
<dbReference type="GO" id="GO:0016787">
    <property type="term" value="F:hydrolase activity"/>
    <property type="evidence" value="ECO:0007669"/>
    <property type="project" value="UniProtKB-KW"/>
</dbReference>
<reference evidence="8" key="1">
    <citation type="journal article" date="2013" name="Genome Biol.">
        <title>Reference genomes and transcriptomes of Nicotiana sylvestris and Nicotiana tomentosiformis.</title>
        <authorList>
            <person name="Sierro N."/>
            <person name="Battey J.N."/>
            <person name="Ouadi S."/>
            <person name="Bovet L."/>
            <person name="Goepfert S."/>
            <person name="Bakaher N."/>
            <person name="Peitsch M.C."/>
            <person name="Ivanov N.V."/>
        </authorList>
    </citation>
    <scope>NUCLEOTIDE SEQUENCE [LARGE SCALE GENOMIC DNA]</scope>
</reference>
<evidence type="ECO:0000256" key="1">
    <source>
        <dbReference type="ARBA" id="ARBA00022679"/>
    </source>
</evidence>
<organism evidence="8 9">
    <name type="scientific">Nicotiana sylvestris</name>
    <name type="common">Wood tobacco</name>
    <name type="synonym">South American tobacco</name>
    <dbReference type="NCBI Taxonomy" id="4096"/>
    <lineage>
        <taxon>Eukaryota</taxon>
        <taxon>Viridiplantae</taxon>
        <taxon>Streptophyta</taxon>
        <taxon>Embryophyta</taxon>
        <taxon>Tracheophyta</taxon>
        <taxon>Spermatophyta</taxon>
        <taxon>Magnoliopsida</taxon>
        <taxon>eudicotyledons</taxon>
        <taxon>Gunneridae</taxon>
        <taxon>Pentapetalae</taxon>
        <taxon>asterids</taxon>
        <taxon>lamiids</taxon>
        <taxon>Solanales</taxon>
        <taxon>Solanaceae</taxon>
        <taxon>Nicotianoideae</taxon>
        <taxon>Nicotianeae</taxon>
        <taxon>Nicotiana</taxon>
    </lineage>
</organism>
<evidence type="ECO:0000313" key="9">
    <source>
        <dbReference type="RefSeq" id="XP_009757225.1"/>
    </source>
</evidence>
<dbReference type="PANTHER" id="PTHR34072:SF57">
    <property type="entry name" value="RNA-DIRECTED DNA POLYMERASE"/>
    <property type="match status" value="1"/>
</dbReference>
<dbReference type="eggNOG" id="KOG0017">
    <property type="taxonomic scope" value="Eukaryota"/>
</dbReference>
<dbReference type="Proteomes" id="UP000189701">
    <property type="component" value="Unplaced"/>
</dbReference>
<reference evidence="9" key="2">
    <citation type="submission" date="2025-08" db="UniProtKB">
        <authorList>
            <consortium name="RefSeq"/>
        </authorList>
    </citation>
    <scope>IDENTIFICATION</scope>
    <source>
        <tissue evidence="9">Leaf</tissue>
    </source>
</reference>
<accession>A0A1U7V676</accession>
<protein>
    <submittedName>
        <fullName evidence="9">Uncharacterized protein LOC104210116</fullName>
    </submittedName>
</protein>
<evidence type="ECO:0000313" key="8">
    <source>
        <dbReference type="Proteomes" id="UP000189701"/>
    </source>
</evidence>
<dbReference type="GO" id="GO:0004519">
    <property type="term" value="F:endonuclease activity"/>
    <property type="evidence" value="ECO:0007669"/>
    <property type="project" value="UniProtKB-KW"/>
</dbReference>
<dbReference type="Pfam" id="PF17917">
    <property type="entry name" value="RT_RNaseH"/>
    <property type="match status" value="1"/>
</dbReference>
<dbReference type="AlphaFoldDB" id="A0A1U7V676"/>
<keyword evidence="5" id="KW-0378">Hydrolase</keyword>
<keyword evidence="4" id="KW-0255">Endonuclease</keyword>
<dbReference type="GO" id="GO:0003964">
    <property type="term" value="F:RNA-directed DNA polymerase activity"/>
    <property type="evidence" value="ECO:0007669"/>
    <property type="project" value="UniProtKB-KW"/>
</dbReference>
<dbReference type="InterPro" id="IPR041373">
    <property type="entry name" value="RT_RNaseH"/>
</dbReference>
<keyword evidence="6" id="KW-0695">RNA-directed DNA polymerase</keyword>
<evidence type="ECO:0000256" key="4">
    <source>
        <dbReference type="ARBA" id="ARBA00022759"/>
    </source>
</evidence>
<evidence type="ECO:0000256" key="3">
    <source>
        <dbReference type="ARBA" id="ARBA00022722"/>
    </source>
</evidence>
<dbReference type="RefSeq" id="XP_009757225.1">
    <property type="nucleotide sequence ID" value="XM_009758923.1"/>
</dbReference>
<evidence type="ECO:0000256" key="5">
    <source>
        <dbReference type="ARBA" id="ARBA00022801"/>
    </source>
</evidence>
<keyword evidence="1" id="KW-0808">Transferase</keyword>
<feature type="domain" description="Reverse transcriptase RNase H-like" evidence="7">
    <location>
        <begin position="2"/>
        <end position="54"/>
    </location>
</feature>
<keyword evidence="8" id="KW-1185">Reference proteome</keyword>
<name>A0A1U7V676_NICSY</name>
<keyword evidence="3" id="KW-0540">Nuclease</keyword>
<proteinExistence type="predicted"/>
<dbReference type="PANTHER" id="PTHR34072">
    <property type="entry name" value="ENZYMATIC POLYPROTEIN-RELATED"/>
    <property type="match status" value="1"/>
</dbReference>
<keyword evidence="2" id="KW-0548">Nucleotidyltransferase</keyword>
<dbReference type="InterPro" id="IPR043502">
    <property type="entry name" value="DNA/RNA_pol_sf"/>
</dbReference>
<gene>
    <name evidence="9" type="primary">LOC104210116</name>
</gene>
<evidence type="ECO:0000256" key="2">
    <source>
        <dbReference type="ARBA" id="ARBA00022695"/>
    </source>
</evidence>